<sequence>MTAPTQLLWAIVGLILTIGGTLLEAFIASPFSLWGQAPAYSLGVSCQIGAVLLVGCLGGKNAAVISQVAYLLLGLTSWFNVFTHGGGLDYVHRPSFGYLLGFIPGAWICGLLAFWLPVRLEHLALSCLGGLLTIHLVGIGYLLTADYFHWAGQVSVLQAIVTYSLNPLAGQMAIVCAVAVLAFGLRRLMFY</sequence>
<dbReference type="GO" id="GO:0005886">
    <property type="term" value="C:plasma membrane"/>
    <property type="evidence" value="ECO:0007669"/>
    <property type="project" value="UniProtKB-SubCell"/>
</dbReference>
<evidence type="ECO:0000256" key="2">
    <source>
        <dbReference type="PIRNR" id="PIRNR016661"/>
    </source>
</evidence>
<feature type="transmembrane region" description="Helical" evidence="3">
    <location>
        <begin position="64"/>
        <end position="83"/>
    </location>
</feature>
<dbReference type="PANTHER" id="PTHR34295:SF1">
    <property type="entry name" value="BIOTIN TRANSPORTER BIOY"/>
    <property type="match status" value="1"/>
</dbReference>
<feature type="transmembrane region" description="Helical" evidence="3">
    <location>
        <begin position="95"/>
        <end position="116"/>
    </location>
</feature>
<keyword evidence="2" id="KW-0813">Transport</keyword>
<accession>A0A951QBH6</accession>
<organism evidence="4 5">
    <name type="scientific">Drouetiella hepatica Uher 2000/2452</name>
    <dbReference type="NCBI Taxonomy" id="904376"/>
    <lineage>
        <taxon>Bacteria</taxon>
        <taxon>Bacillati</taxon>
        <taxon>Cyanobacteriota</taxon>
        <taxon>Cyanophyceae</taxon>
        <taxon>Oculatellales</taxon>
        <taxon>Oculatellaceae</taxon>
        <taxon>Drouetiella</taxon>
    </lineage>
</organism>
<proteinExistence type="inferred from homology"/>
<dbReference type="PANTHER" id="PTHR34295">
    <property type="entry name" value="BIOTIN TRANSPORTER BIOY"/>
    <property type="match status" value="1"/>
</dbReference>
<feature type="transmembrane region" description="Helical" evidence="3">
    <location>
        <begin position="163"/>
        <end position="185"/>
    </location>
</feature>
<feature type="transmembrane region" description="Helical" evidence="3">
    <location>
        <begin position="123"/>
        <end position="143"/>
    </location>
</feature>
<dbReference type="GO" id="GO:0015225">
    <property type="term" value="F:biotin transmembrane transporter activity"/>
    <property type="evidence" value="ECO:0007669"/>
    <property type="project" value="UniProtKB-UniRule"/>
</dbReference>
<evidence type="ECO:0000313" key="4">
    <source>
        <dbReference type="EMBL" id="MBW4659410.1"/>
    </source>
</evidence>
<keyword evidence="3" id="KW-1133">Transmembrane helix</keyword>
<dbReference type="Proteomes" id="UP000757435">
    <property type="component" value="Unassembled WGS sequence"/>
</dbReference>
<feature type="transmembrane region" description="Helical" evidence="3">
    <location>
        <begin position="7"/>
        <end position="27"/>
    </location>
</feature>
<dbReference type="EMBL" id="JAHHHD010000011">
    <property type="protein sequence ID" value="MBW4659410.1"/>
    <property type="molecule type" value="Genomic_DNA"/>
</dbReference>
<dbReference type="InterPro" id="IPR003784">
    <property type="entry name" value="BioY"/>
</dbReference>
<evidence type="ECO:0000313" key="5">
    <source>
        <dbReference type="Proteomes" id="UP000757435"/>
    </source>
</evidence>
<comment type="similarity">
    <text evidence="1 2">Belongs to the BioY family.</text>
</comment>
<evidence type="ECO:0000256" key="3">
    <source>
        <dbReference type="SAM" id="Phobius"/>
    </source>
</evidence>
<feature type="transmembrane region" description="Helical" evidence="3">
    <location>
        <begin position="39"/>
        <end position="57"/>
    </location>
</feature>
<reference evidence="4" key="1">
    <citation type="submission" date="2021-05" db="EMBL/GenBank/DDBJ databases">
        <authorList>
            <person name="Pietrasiak N."/>
            <person name="Ward R."/>
            <person name="Stajich J.E."/>
            <person name="Kurbessoian T."/>
        </authorList>
    </citation>
    <scope>NUCLEOTIDE SEQUENCE</scope>
    <source>
        <strain evidence="4">UHER 2000/2452</strain>
    </source>
</reference>
<comment type="caution">
    <text evidence="4">The sequence shown here is derived from an EMBL/GenBank/DDBJ whole genome shotgun (WGS) entry which is preliminary data.</text>
</comment>
<reference evidence="4" key="2">
    <citation type="journal article" date="2022" name="Microbiol. Resour. Announc.">
        <title>Metagenome Sequencing to Explore Phylogenomics of Terrestrial Cyanobacteria.</title>
        <authorList>
            <person name="Ward R.D."/>
            <person name="Stajich J.E."/>
            <person name="Johansen J.R."/>
            <person name="Huntemann M."/>
            <person name="Clum A."/>
            <person name="Foster B."/>
            <person name="Foster B."/>
            <person name="Roux S."/>
            <person name="Palaniappan K."/>
            <person name="Varghese N."/>
            <person name="Mukherjee S."/>
            <person name="Reddy T.B.K."/>
            <person name="Daum C."/>
            <person name="Copeland A."/>
            <person name="Chen I.A."/>
            <person name="Ivanova N.N."/>
            <person name="Kyrpides N.C."/>
            <person name="Shapiro N."/>
            <person name="Eloe-Fadrosh E.A."/>
            <person name="Pietrasiak N."/>
        </authorList>
    </citation>
    <scope>NUCLEOTIDE SEQUENCE</scope>
    <source>
        <strain evidence="4">UHER 2000/2452</strain>
    </source>
</reference>
<name>A0A951QBH6_9CYAN</name>
<comment type="subcellular location">
    <subcellularLocation>
        <location evidence="2">Cell membrane</location>
        <topology evidence="2">Multi-pass membrane protein</topology>
    </subcellularLocation>
</comment>
<protein>
    <recommendedName>
        <fullName evidence="2">Biotin transporter</fullName>
    </recommendedName>
</protein>
<keyword evidence="2 3" id="KW-0472">Membrane</keyword>
<dbReference type="PIRSF" id="PIRSF016661">
    <property type="entry name" value="BioY"/>
    <property type="match status" value="1"/>
</dbReference>
<keyword evidence="2" id="KW-1003">Cell membrane</keyword>
<dbReference type="Pfam" id="PF02632">
    <property type="entry name" value="BioY"/>
    <property type="match status" value="1"/>
</dbReference>
<keyword evidence="3" id="KW-0812">Transmembrane</keyword>
<dbReference type="Gene3D" id="1.10.1760.20">
    <property type="match status" value="1"/>
</dbReference>
<dbReference type="AlphaFoldDB" id="A0A951QBH6"/>
<gene>
    <name evidence="4" type="ORF">KME15_12105</name>
</gene>
<evidence type="ECO:0000256" key="1">
    <source>
        <dbReference type="ARBA" id="ARBA00010692"/>
    </source>
</evidence>